<dbReference type="Gene3D" id="1.20.1280.50">
    <property type="match status" value="1"/>
</dbReference>
<reference evidence="2 4" key="2">
    <citation type="journal article" date="2014" name="BMC Genomics">
        <title>An improved genome release (version Mt4.0) for the model legume Medicago truncatula.</title>
        <authorList>
            <person name="Tang H."/>
            <person name="Krishnakumar V."/>
            <person name="Bidwell S."/>
            <person name="Rosen B."/>
            <person name="Chan A."/>
            <person name="Zhou S."/>
            <person name="Gentzbittel L."/>
            <person name="Childs K.L."/>
            <person name="Yandell M."/>
            <person name="Gundlach H."/>
            <person name="Mayer K.F."/>
            <person name="Schwartz D.C."/>
            <person name="Town C.D."/>
        </authorList>
    </citation>
    <scope>GENOME REANNOTATION</scope>
    <source>
        <strain evidence="3 4">cv. Jemalong A17</strain>
    </source>
</reference>
<evidence type="ECO:0000259" key="1">
    <source>
        <dbReference type="PROSITE" id="PS50181"/>
    </source>
</evidence>
<keyword evidence="4" id="KW-1185">Reference proteome</keyword>
<dbReference type="EMBL" id="CM001224">
    <property type="protein sequence ID" value="AET03125.1"/>
    <property type="molecule type" value="Genomic_DNA"/>
</dbReference>
<dbReference type="PANTHER" id="PTHR31672">
    <property type="entry name" value="BNACNNG10540D PROTEIN"/>
    <property type="match status" value="1"/>
</dbReference>
<reference evidence="3" key="3">
    <citation type="submission" date="2015-04" db="UniProtKB">
        <authorList>
            <consortium name="EnsemblPlants"/>
        </authorList>
    </citation>
    <scope>IDENTIFICATION</scope>
    <source>
        <strain evidence="3">cv. Jemalong A17</strain>
    </source>
</reference>
<dbReference type="PaxDb" id="3880-AET03125"/>
<dbReference type="HOGENOM" id="CLU_2472527_0_0_1"/>
<gene>
    <name evidence="2" type="ordered locus">MTR_8g063050</name>
</gene>
<accession>G7LFE6</accession>
<feature type="domain" description="F-box" evidence="1">
    <location>
        <begin position="37"/>
        <end position="86"/>
    </location>
</feature>
<dbReference type="InterPro" id="IPR036047">
    <property type="entry name" value="F-box-like_dom_sf"/>
</dbReference>
<name>G7LFE6_MEDTR</name>
<dbReference type="InterPro" id="IPR001810">
    <property type="entry name" value="F-box_dom"/>
</dbReference>
<evidence type="ECO:0000313" key="2">
    <source>
        <dbReference type="EMBL" id="AET03125.1"/>
    </source>
</evidence>
<dbReference type="PROSITE" id="PS50181">
    <property type="entry name" value="FBOX"/>
    <property type="match status" value="1"/>
</dbReference>
<dbReference type="SUPFAM" id="SSF81383">
    <property type="entry name" value="F-box domain"/>
    <property type="match status" value="1"/>
</dbReference>
<dbReference type="PANTHER" id="PTHR31672:SF13">
    <property type="entry name" value="F-BOX PROTEIN CPR30-LIKE"/>
    <property type="match status" value="1"/>
</dbReference>
<protein>
    <submittedName>
        <fullName evidence="2">F-box protein</fullName>
    </submittedName>
</protein>
<dbReference type="Pfam" id="PF00646">
    <property type="entry name" value="F-box"/>
    <property type="match status" value="1"/>
</dbReference>
<dbReference type="InterPro" id="IPR050796">
    <property type="entry name" value="SCF_F-box_component"/>
</dbReference>
<sequence>MISINKNERPLIRILSKRKIYDKTRSCYLYNSDSYCNFDSYCLSHDLITKVLSLIDVKSLMQMRFVCKSWKSIISDPAFIKIYITFLD</sequence>
<reference evidence="2 4" key="1">
    <citation type="journal article" date="2011" name="Nature">
        <title>The Medicago genome provides insight into the evolution of rhizobial symbioses.</title>
        <authorList>
            <person name="Young N.D."/>
            <person name="Debelle F."/>
            <person name="Oldroyd G.E."/>
            <person name="Geurts R."/>
            <person name="Cannon S.B."/>
            <person name="Udvardi M.K."/>
            <person name="Benedito V.A."/>
            <person name="Mayer K.F."/>
            <person name="Gouzy J."/>
            <person name="Schoof H."/>
            <person name="Van de Peer Y."/>
            <person name="Proost S."/>
            <person name="Cook D.R."/>
            <person name="Meyers B.C."/>
            <person name="Spannagl M."/>
            <person name="Cheung F."/>
            <person name="De Mita S."/>
            <person name="Krishnakumar V."/>
            <person name="Gundlach H."/>
            <person name="Zhou S."/>
            <person name="Mudge J."/>
            <person name="Bharti A.K."/>
            <person name="Murray J.D."/>
            <person name="Naoumkina M.A."/>
            <person name="Rosen B."/>
            <person name="Silverstein K.A."/>
            <person name="Tang H."/>
            <person name="Rombauts S."/>
            <person name="Zhao P.X."/>
            <person name="Zhou P."/>
            <person name="Barbe V."/>
            <person name="Bardou P."/>
            <person name="Bechner M."/>
            <person name="Bellec A."/>
            <person name="Berger A."/>
            <person name="Berges H."/>
            <person name="Bidwell S."/>
            <person name="Bisseling T."/>
            <person name="Choisne N."/>
            <person name="Couloux A."/>
            <person name="Denny R."/>
            <person name="Deshpande S."/>
            <person name="Dai X."/>
            <person name="Doyle J.J."/>
            <person name="Dudez A.M."/>
            <person name="Farmer A.D."/>
            <person name="Fouteau S."/>
            <person name="Franken C."/>
            <person name="Gibelin C."/>
            <person name="Gish J."/>
            <person name="Goldstein S."/>
            <person name="Gonzalez A.J."/>
            <person name="Green P.J."/>
            <person name="Hallab A."/>
            <person name="Hartog M."/>
            <person name="Hua A."/>
            <person name="Humphray S.J."/>
            <person name="Jeong D.H."/>
            <person name="Jing Y."/>
            <person name="Jocker A."/>
            <person name="Kenton S.M."/>
            <person name="Kim D.J."/>
            <person name="Klee K."/>
            <person name="Lai H."/>
            <person name="Lang C."/>
            <person name="Lin S."/>
            <person name="Macmil S.L."/>
            <person name="Magdelenat G."/>
            <person name="Matthews L."/>
            <person name="McCorrison J."/>
            <person name="Monaghan E.L."/>
            <person name="Mun J.H."/>
            <person name="Najar F.Z."/>
            <person name="Nicholson C."/>
            <person name="Noirot C."/>
            <person name="O'Bleness M."/>
            <person name="Paule C.R."/>
            <person name="Poulain J."/>
            <person name="Prion F."/>
            <person name="Qin B."/>
            <person name="Qu C."/>
            <person name="Retzel E.F."/>
            <person name="Riddle C."/>
            <person name="Sallet E."/>
            <person name="Samain S."/>
            <person name="Samson N."/>
            <person name="Sanders I."/>
            <person name="Saurat O."/>
            <person name="Scarpelli C."/>
            <person name="Schiex T."/>
            <person name="Segurens B."/>
            <person name="Severin A.J."/>
            <person name="Sherrier D.J."/>
            <person name="Shi R."/>
            <person name="Sims S."/>
            <person name="Singer S.R."/>
            <person name="Sinharoy S."/>
            <person name="Sterck L."/>
            <person name="Viollet A."/>
            <person name="Wang B.B."/>
            <person name="Wang K."/>
            <person name="Wang M."/>
            <person name="Wang X."/>
            <person name="Warfsmann J."/>
            <person name="Weissenbach J."/>
            <person name="White D.D."/>
            <person name="White J.D."/>
            <person name="Wiley G.B."/>
            <person name="Wincker P."/>
            <person name="Xing Y."/>
            <person name="Yang L."/>
            <person name="Yao Z."/>
            <person name="Ying F."/>
            <person name="Zhai J."/>
            <person name="Zhou L."/>
            <person name="Zuber A."/>
            <person name="Denarie J."/>
            <person name="Dixon R.A."/>
            <person name="May G.D."/>
            <person name="Schwartz D.C."/>
            <person name="Rogers J."/>
            <person name="Quetier F."/>
            <person name="Town C.D."/>
            <person name="Roe B.A."/>
        </authorList>
    </citation>
    <scope>NUCLEOTIDE SEQUENCE [LARGE SCALE GENOMIC DNA]</scope>
    <source>
        <strain evidence="2">A17</strain>
        <strain evidence="3 4">cv. Jemalong A17</strain>
    </source>
</reference>
<dbReference type="EnsemblPlants" id="AET03125">
    <property type="protein sequence ID" value="AET03125"/>
    <property type="gene ID" value="MTR_8g063050"/>
</dbReference>
<proteinExistence type="predicted"/>
<dbReference type="AlphaFoldDB" id="G7LFE6"/>
<dbReference type="Proteomes" id="UP000002051">
    <property type="component" value="Chromosome 8"/>
</dbReference>
<evidence type="ECO:0000313" key="4">
    <source>
        <dbReference type="Proteomes" id="UP000002051"/>
    </source>
</evidence>
<organism evidence="2 4">
    <name type="scientific">Medicago truncatula</name>
    <name type="common">Barrel medic</name>
    <name type="synonym">Medicago tribuloides</name>
    <dbReference type="NCBI Taxonomy" id="3880"/>
    <lineage>
        <taxon>Eukaryota</taxon>
        <taxon>Viridiplantae</taxon>
        <taxon>Streptophyta</taxon>
        <taxon>Embryophyta</taxon>
        <taxon>Tracheophyta</taxon>
        <taxon>Spermatophyta</taxon>
        <taxon>Magnoliopsida</taxon>
        <taxon>eudicotyledons</taxon>
        <taxon>Gunneridae</taxon>
        <taxon>Pentapetalae</taxon>
        <taxon>rosids</taxon>
        <taxon>fabids</taxon>
        <taxon>Fabales</taxon>
        <taxon>Fabaceae</taxon>
        <taxon>Papilionoideae</taxon>
        <taxon>50 kb inversion clade</taxon>
        <taxon>NPAAA clade</taxon>
        <taxon>Hologalegina</taxon>
        <taxon>IRL clade</taxon>
        <taxon>Trifolieae</taxon>
        <taxon>Medicago</taxon>
    </lineage>
</organism>
<evidence type="ECO:0000313" key="3">
    <source>
        <dbReference type="EnsemblPlants" id="AET03125"/>
    </source>
</evidence>
<dbReference type="SMART" id="SM00256">
    <property type="entry name" value="FBOX"/>
    <property type="match status" value="1"/>
</dbReference>